<sequence>MSLPARVRVTCPPLPLSAALAQSAQKLLPGHPITDAQKVALAIAGGHVIGAALRCEGQADALAVAPGWRGKGVEVALTEKLAAS</sequence>
<evidence type="ECO:0008006" key="3">
    <source>
        <dbReference type="Google" id="ProtNLM"/>
    </source>
</evidence>
<evidence type="ECO:0000313" key="1">
    <source>
        <dbReference type="EMBL" id="RTR26487.1"/>
    </source>
</evidence>
<dbReference type="AlphaFoldDB" id="A0A431VTF1"/>
<name>A0A431VTF1_9DEIO</name>
<proteinExistence type="predicted"/>
<organism evidence="1 2">
    <name type="scientific">Deinococcus radiophilus</name>
    <dbReference type="NCBI Taxonomy" id="32062"/>
    <lineage>
        <taxon>Bacteria</taxon>
        <taxon>Thermotogati</taxon>
        <taxon>Deinococcota</taxon>
        <taxon>Deinococci</taxon>
        <taxon>Deinococcales</taxon>
        <taxon>Deinococcaceae</taxon>
        <taxon>Deinococcus</taxon>
    </lineage>
</organism>
<keyword evidence="2" id="KW-1185">Reference proteome</keyword>
<dbReference type="RefSeq" id="WP_126352233.1">
    <property type="nucleotide sequence ID" value="NZ_CP086380.1"/>
</dbReference>
<comment type="caution">
    <text evidence="1">The sequence shown here is derived from an EMBL/GenBank/DDBJ whole genome shotgun (WGS) entry which is preliminary data.</text>
</comment>
<dbReference type="EMBL" id="RXPE01000015">
    <property type="protein sequence ID" value="RTR26487.1"/>
    <property type="molecule type" value="Genomic_DNA"/>
</dbReference>
<reference evidence="1 2" key="1">
    <citation type="submission" date="2018-12" db="EMBL/GenBank/DDBJ databases">
        <title>Deinococcus radiophilus ATCC 27603 genome sequencing and assembly.</title>
        <authorList>
            <person name="Maclea K.S."/>
            <person name="Maynard C.R."/>
        </authorList>
    </citation>
    <scope>NUCLEOTIDE SEQUENCE [LARGE SCALE GENOMIC DNA]</scope>
    <source>
        <strain evidence="1 2">ATCC 27603</strain>
    </source>
</reference>
<dbReference type="Proteomes" id="UP000277766">
    <property type="component" value="Unassembled WGS sequence"/>
</dbReference>
<gene>
    <name evidence="1" type="ORF">EJ104_08005</name>
</gene>
<evidence type="ECO:0000313" key="2">
    <source>
        <dbReference type="Proteomes" id="UP000277766"/>
    </source>
</evidence>
<protein>
    <recommendedName>
        <fullName evidence="3">GNAT family N-acetyltransferase</fullName>
    </recommendedName>
</protein>
<accession>A0A431VTF1</accession>